<feature type="transmembrane region" description="Helical" evidence="11">
    <location>
        <begin position="12"/>
        <end position="31"/>
    </location>
</feature>
<dbReference type="GO" id="GO:0005886">
    <property type="term" value="C:plasma membrane"/>
    <property type="evidence" value="ECO:0007669"/>
    <property type="project" value="UniProtKB-SubCell"/>
</dbReference>
<evidence type="ECO:0000256" key="7">
    <source>
        <dbReference type="ARBA" id="ARBA00022989"/>
    </source>
</evidence>
<keyword evidence="4" id="KW-0488">Methylation</keyword>
<evidence type="ECO:0000256" key="6">
    <source>
        <dbReference type="ARBA" id="ARBA00022692"/>
    </source>
</evidence>
<reference evidence="14" key="1">
    <citation type="journal article" date="2014" name="Environ. Microbiol.">
        <title>Comparative genomics of the marine bacterial genus Glaciecola reveals the high degree of genomic diversity and genomic characteristic for cold adaptation.</title>
        <authorList>
            <person name="Qin Q.L."/>
            <person name="Xie B.B."/>
            <person name="Yu Y."/>
            <person name="Shu Y.L."/>
            <person name="Rong J.C."/>
            <person name="Zhang Y.J."/>
            <person name="Zhao D.L."/>
            <person name="Chen X.L."/>
            <person name="Zhang X.Y."/>
            <person name="Chen B."/>
            <person name="Zhou B.C."/>
            <person name="Zhang Y.Z."/>
        </authorList>
    </citation>
    <scope>NUCLEOTIDE SEQUENCE [LARGE SCALE GENOMIC DNA]</scope>
    <source>
        <strain evidence="14">LMG 21857</strain>
    </source>
</reference>
<dbReference type="Gene3D" id="3.55.40.10">
    <property type="entry name" value="minor pseudopilin epsh domain"/>
    <property type="match status" value="1"/>
</dbReference>
<sequence>MKTYQGMSLLELMVVISISMILMTIGVPSLLGSKQKLRTKQAAQASYFLMQHARSSAIASGQEMFVSINSSQAWCLGLNVSEPCDCQLADSCTVFGVESRVQYIDFPVVALSQLRFGQNSSAVFDGARGIAMGNSGSVVFGSGGDELKLIVSNMGRVRLCVQAGDIREYSQC</sequence>
<dbReference type="OrthoDB" id="6400290at2"/>
<keyword evidence="6 11" id="KW-0812">Transmembrane</keyword>
<dbReference type="Pfam" id="PF07963">
    <property type="entry name" value="N_methyl"/>
    <property type="match status" value="1"/>
</dbReference>
<feature type="domain" description="General secretion pathway GspH" evidence="12">
    <location>
        <begin position="44"/>
        <end position="155"/>
    </location>
</feature>
<keyword evidence="5" id="KW-0997">Cell inner membrane</keyword>
<gene>
    <name evidence="13" type="primary">ppdA</name>
    <name evidence="13" type="ORF">GPLA_2633</name>
</gene>
<keyword evidence="8 11" id="KW-0472">Membrane</keyword>
<keyword evidence="3" id="KW-1003">Cell membrane</keyword>
<evidence type="ECO:0000256" key="3">
    <source>
        <dbReference type="ARBA" id="ARBA00022475"/>
    </source>
</evidence>
<evidence type="ECO:0000256" key="10">
    <source>
        <dbReference type="ARBA" id="ARBA00030775"/>
    </source>
</evidence>
<evidence type="ECO:0000313" key="14">
    <source>
        <dbReference type="Proteomes" id="UP000006322"/>
    </source>
</evidence>
<evidence type="ECO:0000313" key="13">
    <source>
        <dbReference type="EMBL" id="GAC33531.1"/>
    </source>
</evidence>
<evidence type="ECO:0000256" key="2">
    <source>
        <dbReference type="ARBA" id="ARBA00021549"/>
    </source>
</evidence>
<dbReference type="InterPro" id="IPR045584">
    <property type="entry name" value="Pilin-like"/>
</dbReference>
<comment type="subcellular location">
    <subcellularLocation>
        <location evidence="1">Cell inner membrane</location>
        <topology evidence="1">Single-pass membrane protein</topology>
    </subcellularLocation>
</comment>
<dbReference type="InterPro" id="IPR012902">
    <property type="entry name" value="N_methyl_site"/>
</dbReference>
<protein>
    <recommendedName>
        <fullName evidence="2">Type II secretion system protein H</fullName>
    </recommendedName>
    <alternativeName>
        <fullName evidence="10">General secretion pathway protein H</fullName>
    </alternativeName>
</protein>
<evidence type="ECO:0000256" key="9">
    <source>
        <dbReference type="ARBA" id="ARBA00025772"/>
    </source>
</evidence>
<keyword evidence="7 11" id="KW-1133">Transmembrane helix</keyword>
<dbReference type="InterPro" id="IPR022346">
    <property type="entry name" value="T2SS_GspH"/>
</dbReference>
<dbReference type="RefSeq" id="WP_007105309.1">
    <property type="nucleotide sequence ID" value="NZ_BAER01000064.1"/>
</dbReference>
<dbReference type="STRING" id="1129793.GPLA_2633"/>
<dbReference type="PROSITE" id="PS00409">
    <property type="entry name" value="PROKAR_NTER_METHYL"/>
    <property type="match status" value="1"/>
</dbReference>
<dbReference type="GO" id="GO:0015627">
    <property type="term" value="C:type II protein secretion system complex"/>
    <property type="evidence" value="ECO:0007669"/>
    <property type="project" value="InterPro"/>
</dbReference>
<dbReference type="SUPFAM" id="SSF54523">
    <property type="entry name" value="Pili subunits"/>
    <property type="match status" value="1"/>
</dbReference>
<organism evidence="13 14">
    <name type="scientific">Paraglaciecola polaris LMG 21857</name>
    <dbReference type="NCBI Taxonomy" id="1129793"/>
    <lineage>
        <taxon>Bacteria</taxon>
        <taxon>Pseudomonadati</taxon>
        <taxon>Pseudomonadota</taxon>
        <taxon>Gammaproteobacteria</taxon>
        <taxon>Alteromonadales</taxon>
        <taxon>Alteromonadaceae</taxon>
        <taxon>Paraglaciecola</taxon>
    </lineage>
</organism>
<evidence type="ECO:0000256" key="11">
    <source>
        <dbReference type="SAM" id="Phobius"/>
    </source>
</evidence>
<evidence type="ECO:0000256" key="1">
    <source>
        <dbReference type="ARBA" id="ARBA00004377"/>
    </source>
</evidence>
<evidence type="ECO:0000256" key="5">
    <source>
        <dbReference type="ARBA" id="ARBA00022519"/>
    </source>
</evidence>
<evidence type="ECO:0000256" key="8">
    <source>
        <dbReference type="ARBA" id="ARBA00023136"/>
    </source>
</evidence>
<dbReference type="GO" id="GO:0015628">
    <property type="term" value="P:protein secretion by the type II secretion system"/>
    <property type="evidence" value="ECO:0007669"/>
    <property type="project" value="InterPro"/>
</dbReference>
<name>K6ZBP1_9ALTE</name>
<accession>K6ZBP1</accession>
<dbReference type="EMBL" id="BAER01000064">
    <property type="protein sequence ID" value="GAC33531.1"/>
    <property type="molecule type" value="Genomic_DNA"/>
</dbReference>
<dbReference type="Pfam" id="PF12019">
    <property type="entry name" value="GspH"/>
    <property type="match status" value="1"/>
</dbReference>
<dbReference type="Proteomes" id="UP000006322">
    <property type="component" value="Unassembled WGS sequence"/>
</dbReference>
<keyword evidence="14" id="KW-1185">Reference proteome</keyword>
<dbReference type="AlphaFoldDB" id="K6ZBP1"/>
<comment type="similarity">
    <text evidence="9">Belongs to the GSP H family.</text>
</comment>
<evidence type="ECO:0000259" key="12">
    <source>
        <dbReference type="Pfam" id="PF12019"/>
    </source>
</evidence>
<evidence type="ECO:0000256" key="4">
    <source>
        <dbReference type="ARBA" id="ARBA00022481"/>
    </source>
</evidence>
<proteinExistence type="inferred from homology"/>
<comment type="caution">
    <text evidence="13">The sequence shown here is derived from an EMBL/GenBank/DDBJ whole genome shotgun (WGS) entry which is preliminary data.</text>
</comment>